<sequence>MVLLESLLVQEAELSSQMQELKDTLSGVHVQIAELQDVNRNAPTYNLPNETLSAIFEAGLSETQHFSARFRRLFRIERKAPPASFEILVSAVSRRWRNVALQTPQLWTELDINVAKSMHHLYDLYLYRSKMCLLDITLTQCNILKKSDVDTDINFKQHLERLIPHVARWKKFVIKHAYIHSPSTALSALTHLYAPALETLEVDFGSSQRPFMEVFSAGAPRLSYLTLIGVYFRPPAESIKSLKLWRHGEKQFSHAEFKQFLQPMSSLTHLSIDSSVLPGTTHSPIELPSVTSLNIVLGIVSVDSFSDGTLRFLDLPAVETLTVQGSTYNLLSVFNQYHRAYPVVRSLAIIYSYYREQDTPAATTLNFITLFPNIQDVVFQGADPSPLLHTLYNRRSTDERLWPHLSAMTITPAERVKVSVKKQIWADVVKFVGNRVQLGIPISSIKLSSEIVERGSQRQQQKLREQVTLVEC</sequence>
<accession>A0A0C3G0A5</accession>
<evidence type="ECO:0000313" key="2">
    <source>
        <dbReference type="Proteomes" id="UP000054166"/>
    </source>
</evidence>
<dbReference type="AlphaFoldDB" id="A0A0C3G0A5"/>
<evidence type="ECO:0000313" key="1">
    <source>
        <dbReference type="EMBL" id="KIM85579.1"/>
    </source>
</evidence>
<dbReference type="Proteomes" id="UP000054166">
    <property type="component" value="Unassembled WGS sequence"/>
</dbReference>
<dbReference type="STRING" id="765440.A0A0C3G0A5"/>
<dbReference type="EMBL" id="KN832984">
    <property type="protein sequence ID" value="KIM85579.1"/>
    <property type="molecule type" value="Genomic_DNA"/>
</dbReference>
<protein>
    <submittedName>
        <fullName evidence="1">Uncharacterized protein</fullName>
    </submittedName>
</protein>
<gene>
    <name evidence="1" type="ORF">PILCRDRAFT_338135</name>
</gene>
<dbReference type="HOGENOM" id="CLU_020999_3_3_1"/>
<organism evidence="1 2">
    <name type="scientific">Piloderma croceum (strain F 1598)</name>
    <dbReference type="NCBI Taxonomy" id="765440"/>
    <lineage>
        <taxon>Eukaryota</taxon>
        <taxon>Fungi</taxon>
        <taxon>Dikarya</taxon>
        <taxon>Basidiomycota</taxon>
        <taxon>Agaricomycotina</taxon>
        <taxon>Agaricomycetes</taxon>
        <taxon>Agaricomycetidae</taxon>
        <taxon>Atheliales</taxon>
        <taxon>Atheliaceae</taxon>
        <taxon>Piloderma</taxon>
    </lineage>
</organism>
<keyword evidence="2" id="KW-1185">Reference proteome</keyword>
<reference evidence="1 2" key="1">
    <citation type="submission" date="2014-04" db="EMBL/GenBank/DDBJ databases">
        <authorList>
            <consortium name="DOE Joint Genome Institute"/>
            <person name="Kuo A."/>
            <person name="Tarkka M."/>
            <person name="Buscot F."/>
            <person name="Kohler A."/>
            <person name="Nagy L.G."/>
            <person name="Floudas D."/>
            <person name="Copeland A."/>
            <person name="Barry K.W."/>
            <person name="Cichocki N."/>
            <person name="Veneault-Fourrey C."/>
            <person name="LaButti K."/>
            <person name="Lindquist E.A."/>
            <person name="Lipzen A."/>
            <person name="Lundell T."/>
            <person name="Morin E."/>
            <person name="Murat C."/>
            <person name="Sun H."/>
            <person name="Tunlid A."/>
            <person name="Henrissat B."/>
            <person name="Grigoriev I.V."/>
            <person name="Hibbett D.S."/>
            <person name="Martin F."/>
            <person name="Nordberg H.P."/>
            <person name="Cantor M.N."/>
            <person name="Hua S.X."/>
        </authorList>
    </citation>
    <scope>NUCLEOTIDE SEQUENCE [LARGE SCALE GENOMIC DNA]</scope>
    <source>
        <strain evidence="1 2">F 1598</strain>
    </source>
</reference>
<reference evidence="2" key="2">
    <citation type="submission" date="2015-01" db="EMBL/GenBank/DDBJ databases">
        <title>Evolutionary Origins and Diversification of the Mycorrhizal Mutualists.</title>
        <authorList>
            <consortium name="DOE Joint Genome Institute"/>
            <consortium name="Mycorrhizal Genomics Consortium"/>
            <person name="Kohler A."/>
            <person name="Kuo A."/>
            <person name="Nagy L.G."/>
            <person name="Floudas D."/>
            <person name="Copeland A."/>
            <person name="Barry K.W."/>
            <person name="Cichocki N."/>
            <person name="Veneault-Fourrey C."/>
            <person name="LaButti K."/>
            <person name="Lindquist E.A."/>
            <person name="Lipzen A."/>
            <person name="Lundell T."/>
            <person name="Morin E."/>
            <person name="Murat C."/>
            <person name="Riley R."/>
            <person name="Ohm R."/>
            <person name="Sun H."/>
            <person name="Tunlid A."/>
            <person name="Henrissat B."/>
            <person name="Grigoriev I.V."/>
            <person name="Hibbett D.S."/>
            <person name="Martin F."/>
        </authorList>
    </citation>
    <scope>NUCLEOTIDE SEQUENCE [LARGE SCALE GENOMIC DNA]</scope>
    <source>
        <strain evidence="2">F 1598</strain>
    </source>
</reference>
<proteinExistence type="predicted"/>
<dbReference type="InParanoid" id="A0A0C3G0A5"/>
<name>A0A0C3G0A5_PILCF</name>
<dbReference type="Gene3D" id="1.20.1280.50">
    <property type="match status" value="1"/>
</dbReference>
<dbReference type="OrthoDB" id="3258333at2759"/>